<keyword evidence="6 9" id="KW-0812">Transmembrane</keyword>
<dbReference type="InterPro" id="IPR058982">
    <property type="entry name" value="Beta-barrel_AprE"/>
</dbReference>
<dbReference type="GO" id="GO:0005886">
    <property type="term" value="C:plasma membrane"/>
    <property type="evidence" value="ECO:0007669"/>
    <property type="project" value="UniProtKB-SubCell"/>
</dbReference>
<keyword evidence="5 9" id="KW-0997">Cell inner membrane</keyword>
<evidence type="ECO:0000256" key="8">
    <source>
        <dbReference type="ARBA" id="ARBA00023136"/>
    </source>
</evidence>
<gene>
    <name evidence="13" type="ORF">CVT23_14035</name>
</gene>
<feature type="transmembrane region" description="Helical" evidence="9">
    <location>
        <begin position="30"/>
        <end position="51"/>
    </location>
</feature>
<dbReference type="PRINTS" id="PR01490">
    <property type="entry name" value="RTXTOXIND"/>
</dbReference>
<evidence type="ECO:0000259" key="12">
    <source>
        <dbReference type="Pfam" id="PF26002"/>
    </source>
</evidence>
<evidence type="ECO:0000256" key="7">
    <source>
        <dbReference type="ARBA" id="ARBA00022989"/>
    </source>
</evidence>
<evidence type="ECO:0000313" key="13">
    <source>
        <dbReference type="EMBL" id="PJK29035.1"/>
    </source>
</evidence>
<accession>A0A2M9G009</accession>
<dbReference type="Pfam" id="PF26002">
    <property type="entry name" value="Beta-barrel_AprE"/>
    <property type="match status" value="1"/>
</dbReference>
<dbReference type="RefSeq" id="WP_109794076.1">
    <property type="nucleotide sequence ID" value="NZ_PHIG01000037.1"/>
</dbReference>
<dbReference type="NCBIfam" id="TIGR01843">
    <property type="entry name" value="type_I_hlyD"/>
    <property type="match status" value="1"/>
</dbReference>
<evidence type="ECO:0000256" key="9">
    <source>
        <dbReference type="RuleBase" id="RU365093"/>
    </source>
</evidence>
<dbReference type="EMBL" id="PHIG01000037">
    <property type="protein sequence ID" value="PJK29035.1"/>
    <property type="molecule type" value="Genomic_DNA"/>
</dbReference>
<feature type="coiled-coil region" evidence="10">
    <location>
        <begin position="225"/>
        <end position="291"/>
    </location>
</feature>
<name>A0A2M9G009_9PROT</name>
<comment type="subcellular location">
    <subcellularLocation>
        <location evidence="1 9">Cell inner membrane</location>
        <topology evidence="1 9">Single-pass membrane protein</topology>
    </subcellularLocation>
</comment>
<dbReference type="Proteomes" id="UP000229498">
    <property type="component" value="Unassembled WGS sequence"/>
</dbReference>
<reference evidence="13 14" key="1">
    <citation type="submission" date="2017-11" db="EMBL/GenBank/DDBJ databases">
        <title>Draft genome sequence of Rhizobiales bacterium SY3-13.</title>
        <authorList>
            <person name="Sun C."/>
        </authorList>
    </citation>
    <scope>NUCLEOTIDE SEQUENCE [LARGE SCALE GENOMIC DNA]</scope>
    <source>
        <strain evidence="13 14">SY3-13</strain>
    </source>
</reference>
<proteinExistence type="inferred from homology"/>
<keyword evidence="7 9" id="KW-1133">Transmembrane helix</keyword>
<dbReference type="Gene3D" id="2.40.30.170">
    <property type="match status" value="1"/>
</dbReference>
<dbReference type="InterPro" id="IPR050739">
    <property type="entry name" value="MFP"/>
</dbReference>
<sequence length="446" mass="48929">MSSQDRSKGPQYTEFLPEAQAISESRHSPLATVLVMVVAGFFVAIILWATLAQVDQAVVAPGEVRPGGRVKVVNHPEGGAVAEILVRDGDLVVEGQALMILDESLLRAEERRLRGDLLTLEAELARLEAEAGGDAAISFSDEVMAERPDLVATHSRLFEARRDALQSQRESADREIEQRQSEINTLRVRIGTLTESARVLEDQVASLQKLTDKGHFPFLRFQSIQRQLNETLGDLQETRESLESAQSALSAARSRRREIDETGRGNVLADLAEARGARDRTAAALDQAETRLDRTVIRSPVDGYVQNLAVNNPGQAVRPNEPLASIVPEADNLVIEARVANRDIGAIEPGQPAVVKVRAYDFIKYGTLEGTVERVARDANRDQDTGQVFFNVEIRTDRTHLGAAPGVNEVRPGMEVDAEMKTGSRSVLSFLTDRVIGTADEAFRER</sequence>
<comment type="caution">
    <text evidence="13">The sequence shown here is derived from an EMBL/GenBank/DDBJ whole genome shotgun (WGS) entry which is preliminary data.</text>
</comment>
<dbReference type="PANTHER" id="PTHR30386">
    <property type="entry name" value="MEMBRANE FUSION SUBUNIT OF EMRAB-TOLC MULTIDRUG EFFLUX PUMP"/>
    <property type="match status" value="1"/>
</dbReference>
<dbReference type="Gene3D" id="2.40.50.100">
    <property type="match status" value="1"/>
</dbReference>
<evidence type="ECO:0000256" key="1">
    <source>
        <dbReference type="ARBA" id="ARBA00004377"/>
    </source>
</evidence>
<evidence type="ECO:0000256" key="10">
    <source>
        <dbReference type="SAM" id="Coils"/>
    </source>
</evidence>
<evidence type="ECO:0000256" key="5">
    <source>
        <dbReference type="ARBA" id="ARBA00022519"/>
    </source>
</evidence>
<evidence type="ECO:0000256" key="2">
    <source>
        <dbReference type="ARBA" id="ARBA00009477"/>
    </source>
</evidence>
<protein>
    <recommendedName>
        <fullName evidence="9">Membrane fusion protein (MFP) family protein</fullName>
    </recommendedName>
</protein>
<comment type="similarity">
    <text evidence="2 9">Belongs to the membrane fusion protein (MFP) (TC 8.A.1) family.</text>
</comment>
<dbReference type="InterPro" id="IPR010129">
    <property type="entry name" value="T1SS_HlyD"/>
</dbReference>
<evidence type="ECO:0000313" key="14">
    <source>
        <dbReference type="Proteomes" id="UP000229498"/>
    </source>
</evidence>
<organism evidence="13 14">
    <name type="scientific">Minwuia thermotolerans</name>
    <dbReference type="NCBI Taxonomy" id="2056226"/>
    <lineage>
        <taxon>Bacteria</taxon>
        <taxon>Pseudomonadati</taxon>
        <taxon>Pseudomonadota</taxon>
        <taxon>Alphaproteobacteria</taxon>
        <taxon>Minwuiales</taxon>
        <taxon>Minwuiaceae</taxon>
        <taxon>Minwuia</taxon>
    </lineage>
</organism>
<dbReference type="AlphaFoldDB" id="A0A2M9G009"/>
<dbReference type="OrthoDB" id="9810980at2"/>
<keyword evidence="14" id="KW-1185">Reference proteome</keyword>
<keyword evidence="4 9" id="KW-1003">Cell membrane</keyword>
<evidence type="ECO:0000259" key="11">
    <source>
        <dbReference type="Pfam" id="PF25994"/>
    </source>
</evidence>
<keyword evidence="10" id="KW-0175">Coiled coil</keyword>
<dbReference type="SUPFAM" id="SSF111369">
    <property type="entry name" value="HlyD-like secretion proteins"/>
    <property type="match status" value="2"/>
</dbReference>
<dbReference type="InterPro" id="IPR058781">
    <property type="entry name" value="HH_AprE-like"/>
</dbReference>
<feature type="coiled-coil region" evidence="10">
    <location>
        <begin position="162"/>
        <end position="189"/>
    </location>
</feature>
<keyword evidence="8 9" id="KW-0472">Membrane</keyword>
<dbReference type="Pfam" id="PF25994">
    <property type="entry name" value="HH_AprE"/>
    <property type="match status" value="1"/>
</dbReference>
<dbReference type="PANTHER" id="PTHR30386:SF26">
    <property type="entry name" value="TRANSPORT PROTEIN COMB"/>
    <property type="match status" value="1"/>
</dbReference>
<feature type="domain" description="AprE-like beta-barrel" evidence="12">
    <location>
        <begin position="333"/>
        <end position="423"/>
    </location>
</feature>
<dbReference type="GO" id="GO:0015031">
    <property type="term" value="P:protein transport"/>
    <property type="evidence" value="ECO:0007669"/>
    <property type="project" value="InterPro"/>
</dbReference>
<evidence type="ECO:0000256" key="3">
    <source>
        <dbReference type="ARBA" id="ARBA00022448"/>
    </source>
</evidence>
<feature type="domain" description="AprE-like long alpha-helical hairpin" evidence="11">
    <location>
        <begin position="107"/>
        <end position="289"/>
    </location>
</feature>
<keyword evidence="3 9" id="KW-0813">Transport</keyword>
<evidence type="ECO:0000256" key="4">
    <source>
        <dbReference type="ARBA" id="ARBA00022475"/>
    </source>
</evidence>
<evidence type="ECO:0000256" key="6">
    <source>
        <dbReference type="ARBA" id="ARBA00022692"/>
    </source>
</evidence>